<dbReference type="Proteomes" id="UP001315278">
    <property type="component" value="Unassembled WGS sequence"/>
</dbReference>
<name>A0ABS5FT11_9BRAD</name>
<organism evidence="7 8">
    <name type="scientific">Bradyrhizobium jicamae</name>
    <dbReference type="NCBI Taxonomy" id="280332"/>
    <lineage>
        <taxon>Bacteria</taxon>
        <taxon>Pseudomonadati</taxon>
        <taxon>Pseudomonadota</taxon>
        <taxon>Alphaproteobacteria</taxon>
        <taxon>Hyphomicrobiales</taxon>
        <taxon>Nitrobacteraceae</taxon>
        <taxon>Bradyrhizobium</taxon>
    </lineage>
</organism>
<evidence type="ECO:0000256" key="3">
    <source>
        <dbReference type="ARBA" id="ARBA00023015"/>
    </source>
</evidence>
<dbReference type="Gene3D" id="1.10.10.10">
    <property type="entry name" value="Winged helix-like DNA-binding domain superfamily/Winged helix DNA-binding domain"/>
    <property type="match status" value="1"/>
</dbReference>
<accession>A0ABS5FT11</accession>
<feature type="domain" description="HTH lysR-type" evidence="6">
    <location>
        <begin position="1"/>
        <end position="60"/>
    </location>
</feature>
<dbReference type="PANTHER" id="PTHR30537">
    <property type="entry name" value="HTH-TYPE TRANSCRIPTIONAL REGULATOR"/>
    <property type="match status" value="1"/>
</dbReference>
<evidence type="ECO:0000256" key="1">
    <source>
        <dbReference type="ARBA" id="ARBA00003502"/>
    </source>
</evidence>
<dbReference type="RefSeq" id="WP_212494577.1">
    <property type="nucleotide sequence ID" value="NZ_JAFCJH010000046.1"/>
</dbReference>
<comment type="similarity">
    <text evidence="2">Belongs to the LysR transcriptional regulatory family.</text>
</comment>
<keyword evidence="5" id="KW-0804">Transcription</keyword>
<dbReference type="Pfam" id="PF03466">
    <property type="entry name" value="LysR_substrate"/>
    <property type="match status" value="1"/>
</dbReference>
<dbReference type="InterPro" id="IPR005119">
    <property type="entry name" value="LysR_subst-bd"/>
</dbReference>
<reference evidence="8" key="1">
    <citation type="journal article" date="2021" name="ISME J.">
        <title>Evolutionary origin and ecological implication of a unique nif island in free-living Bradyrhizobium lineages.</title>
        <authorList>
            <person name="Tao J."/>
        </authorList>
    </citation>
    <scope>NUCLEOTIDE SEQUENCE [LARGE SCALE GENOMIC DNA]</scope>
    <source>
        <strain evidence="8">SZCCT0434</strain>
    </source>
</reference>
<dbReference type="PROSITE" id="PS50931">
    <property type="entry name" value="HTH_LYSR"/>
    <property type="match status" value="1"/>
</dbReference>
<dbReference type="PRINTS" id="PR00039">
    <property type="entry name" value="HTHLYSR"/>
</dbReference>
<sequence>MNDRLSALKLFARAARVGNFSRAGRELGLSQPSASRLIAALEEEVGATLFSRTTRAVTLTEAGATYLMRVEAILAALDDADHEARGTGELRGSLRVGTSSSFVLREIIPRLPAFMKQHPALKIELVANDHYQDLVTEGIDVAFRFGALADSSATARKIIHLPRILMASPDYLRERGTPTAPSDLARHAVIIGPAHPSPTFSFHKDGRVASVRVDSQLAITINEGVTASAVAGLGIAASSENSAHAELAAGKLVRVLPDWDFGSMEVNALFVSGKTIKPAARAFADFLLRELRGRTCEIPKPTGAVGTLTKLLEQPASGAPESDVVGGRPS</sequence>
<dbReference type="PANTHER" id="PTHR30537:SF5">
    <property type="entry name" value="HTH-TYPE TRANSCRIPTIONAL ACTIVATOR TTDR-RELATED"/>
    <property type="match status" value="1"/>
</dbReference>
<dbReference type="Pfam" id="PF00126">
    <property type="entry name" value="HTH_1"/>
    <property type="match status" value="1"/>
</dbReference>
<comment type="caution">
    <text evidence="7">The sequence shown here is derived from an EMBL/GenBank/DDBJ whole genome shotgun (WGS) entry which is preliminary data.</text>
</comment>
<evidence type="ECO:0000256" key="2">
    <source>
        <dbReference type="ARBA" id="ARBA00009437"/>
    </source>
</evidence>
<keyword evidence="3" id="KW-0805">Transcription regulation</keyword>
<protein>
    <submittedName>
        <fullName evidence="7">LysR family transcriptional regulator</fullName>
    </submittedName>
</protein>
<proteinExistence type="inferred from homology"/>
<keyword evidence="4" id="KW-0238">DNA-binding</keyword>
<evidence type="ECO:0000259" key="6">
    <source>
        <dbReference type="PROSITE" id="PS50931"/>
    </source>
</evidence>
<comment type="function">
    <text evidence="1">NodD regulates the expression of the nodABCFE genes which encode other nodulation proteins. NodD is also a negative regulator of its own expression. Binds flavonoids as inducers.</text>
</comment>
<evidence type="ECO:0000256" key="4">
    <source>
        <dbReference type="ARBA" id="ARBA00023125"/>
    </source>
</evidence>
<keyword evidence="8" id="KW-1185">Reference proteome</keyword>
<dbReference type="InterPro" id="IPR036388">
    <property type="entry name" value="WH-like_DNA-bd_sf"/>
</dbReference>
<evidence type="ECO:0000313" key="8">
    <source>
        <dbReference type="Proteomes" id="UP001315278"/>
    </source>
</evidence>
<dbReference type="CDD" id="cd08422">
    <property type="entry name" value="PBP2_CrgA_like"/>
    <property type="match status" value="1"/>
</dbReference>
<gene>
    <name evidence="7" type="ORF">JQ615_31920</name>
</gene>
<dbReference type="Gene3D" id="3.40.190.290">
    <property type="match status" value="1"/>
</dbReference>
<dbReference type="SUPFAM" id="SSF46785">
    <property type="entry name" value="Winged helix' DNA-binding domain"/>
    <property type="match status" value="1"/>
</dbReference>
<evidence type="ECO:0000313" key="7">
    <source>
        <dbReference type="EMBL" id="MBR0799984.1"/>
    </source>
</evidence>
<dbReference type="InterPro" id="IPR058163">
    <property type="entry name" value="LysR-type_TF_proteobact-type"/>
</dbReference>
<dbReference type="EMBL" id="JAFCJH010000046">
    <property type="protein sequence ID" value="MBR0799984.1"/>
    <property type="molecule type" value="Genomic_DNA"/>
</dbReference>
<evidence type="ECO:0000256" key="5">
    <source>
        <dbReference type="ARBA" id="ARBA00023163"/>
    </source>
</evidence>
<dbReference type="InterPro" id="IPR036390">
    <property type="entry name" value="WH_DNA-bd_sf"/>
</dbReference>
<dbReference type="SUPFAM" id="SSF53850">
    <property type="entry name" value="Periplasmic binding protein-like II"/>
    <property type="match status" value="1"/>
</dbReference>
<dbReference type="InterPro" id="IPR000847">
    <property type="entry name" value="LysR_HTH_N"/>
</dbReference>